<sequence>MQFATEEDEFADEYEEMKQEAGDPSKDYAVLRQQSETQGEHIKKLEESVQYLISKIEEQPVAVANTQEE</sequence>
<reference evidence="2 3" key="1">
    <citation type="journal article" date="2014" name="BMC Genomics">
        <title>Genome and secretome analysis of the hemibiotrophic fungal pathogen, Moniliophthora roreri, which causes frosty pod rot disease of cacao: mechanisms of the biotrophic and necrotrophic phases.</title>
        <authorList>
            <person name="Meinhardt L.W."/>
            <person name="Costa G.G.L."/>
            <person name="Thomazella D.P.T."/>
            <person name="Teixeira P.J.P.L."/>
            <person name="Carazzolle M.F."/>
            <person name="Schuster S.C."/>
            <person name="Carlson J.E."/>
            <person name="Guiltinan M.J."/>
            <person name="Mieczkowski P."/>
            <person name="Farmer A."/>
            <person name="Ramaraj T."/>
            <person name="Crozier J."/>
            <person name="Davis R.E."/>
            <person name="Shao J."/>
            <person name="Melnick R.L."/>
            <person name="Pereira G.A.G."/>
            <person name="Bailey B.A."/>
        </authorList>
    </citation>
    <scope>NUCLEOTIDE SEQUENCE [LARGE SCALE GENOMIC DNA]</scope>
    <source>
        <strain evidence="2 3">MCA 2997</strain>
    </source>
</reference>
<dbReference type="Proteomes" id="UP000017559">
    <property type="component" value="Unassembled WGS sequence"/>
</dbReference>
<dbReference type="EMBL" id="AWSO01002248">
    <property type="protein sequence ID" value="ESK81777.1"/>
    <property type="molecule type" value="Genomic_DNA"/>
</dbReference>
<feature type="compositionally biased region" description="Acidic residues" evidence="1">
    <location>
        <begin position="1"/>
        <end position="15"/>
    </location>
</feature>
<evidence type="ECO:0000256" key="1">
    <source>
        <dbReference type="SAM" id="MobiDB-lite"/>
    </source>
</evidence>
<accession>V2WJL4</accession>
<feature type="region of interest" description="Disordered" evidence="1">
    <location>
        <begin position="1"/>
        <end position="26"/>
    </location>
</feature>
<dbReference type="HOGENOM" id="CLU_2776512_0_0_1"/>
<evidence type="ECO:0000313" key="2">
    <source>
        <dbReference type="EMBL" id="ESK81777.1"/>
    </source>
</evidence>
<evidence type="ECO:0000313" key="3">
    <source>
        <dbReference type="Proteomes" id="UP000017559"/>
    </source>
</evidence>
<keyword evidence="3" id="KW-1185">Reference proteome</keyword>
<dbReference type="AlphaFoldDB" id="V2WJL4"/>
<gene>
    <name evidence="2" type="ORF">Moror_5373</name>
</gene>
<name>V2WJL4_MONRO</name>
<feature type="compositionally biased region" description="Basic and acidic residues" evidence="1">
    <location>
        <begin position="16"/>
        <end position="26"/>
    </location>
</feature>
<protein>
    <submittedName>
        <fullName evidence="2">Uncharacterized protein</fullName>
    </submittedName>
</protein>
<organism evidence="2 3">
    <name type="scientific">Moniliophthora roreri (strain MCA 2997)</name>
    <name type="common">Cocoa frosty pod rot fungus</name>
    <name type="synonym">Crinipellis roreri</name>
    <dbReference type="NCBI Taxonomy" id="1381753"/>
    <lineage>
        <taxon>Eukaryota</taxon>
        <taxon>Fungi</taxon>
        <taxon>Dikarya</taxon>
        <taxon>Basidiomycota</taxon>
        <taxon>Agaricomycotina</taxon>
        <taxon>Agaricomycetes</taxon>
        <taxon>Agaricomycetidae</taxon>
        <taxon>Agaricales</taxon>
        <taxon>Marasmiineae</taxon>
        <taxon>Marasmiaceae</taxon>
        <taxon>Moniliophthora</taxon>
    </lineage>
</organism>
<proteinExistence type="predicted"/>
<dbReference type="KEGG" id="mrr:Moror_5373"/>
<comment type="caution">
    <text evidence="2">The sequence shown here is derived from an EMBL/GenBank/DDBJ whole genome shotgun (WGS) entry which is preliminary data.</text>
</comment>